<proteinExistence type="predicted"/>
<name>W4JXE3_HETIT</name>
<dbReference type="OrthoDB" id="3270019at2759"/>
<dbReference type="InParanoid" id="W4JXE3"/>
<dbReference type="Proteomes" id="UP000030671">
    <property type="component" value="Unassembled WGS sequence"/>
</dbReference>
<dbReference type="HOGENOM" id="CLU_1310286_0_0_1"/>
<evidence type="ECO:0000313" key="1">
    <source>
        <dbReference type="EMBL" id="ETW78232.1"/>
    </source>
</evidence>
<dbReference type="EMBL" id="KI925462">
    <property type="protein sequence ID" value="ETW78232.1"/>
    <property type="molecule type" value="Genomic_DNA"/>
</dbReference>
<dbReference type="RefSeq" id="XP_009550221.1">
    <property type="nucleotide sequence ID" value="XM_009551926.1"/>
</dbReference>
<reference evidence="1 2" key="1">
    <citation type="journal article" date="2012" name="New Phytol.">
        <title>Insight into trade-off between wood decay and parasitism from the genome of a fungal forest pathogen.</title>
        <authorList>
            <person name="Olson A."/>
            <person name="Aerts A."/>
            <person name="Asiegbu F."/>
            <person name="Belbahri L."/>
            <person name="Bouzid O."/>
            <person name="Broberg A."/>
            <person name="Canback B."/>
            <person name="Coutinho P.M."/>
            <person name="Cullen D."/>
            <person name="Dalman K."/>
            <person name="Deflorio G."/>
            <person name="van Diepen L.T."/>
            <person name="Dunand C."/>
            <person name="Duplessis S."/>
            <person name="Durling M."/>
            <person name="Gonthier P."/>
            <person name="Grimwood J."/>
            <person name="Fossdal C.G."/>
            <person name="Hansson D."/>
            <person name="Henrissat B."/>
            <person name="Hietala A."/>
            <person name="Himmelstrand K."/>
            <person name="Hoffmeister D."/>
            <person name="Hogberg N."/>
            <person name="James T.Y."/>
            <person name="Karlsson M."/>
            <person name="Kohler A."/>
            <person name="Kues U."/>
            <person name="Lee Y.H."/>
            <person name="Lin Y.C."/>
            <person name="Lind M."/>
            <person name="Lindquist E."/>
            <person name="Lombard V."/>
            <person name="Lucas S."/>
            <person name="Lunden K."/>
            <person name="Morin E."/>
            <person name="Murat C."/>
            <person name="Park J."/>
            <person name="Raffaello T."/>
            <person name="Rouze P."/>
            <person name="Salamov A."/>
            <person name="Schmutz J."/>
            <person name="Solheim H."/>
            <person name="Stahlberg J."/>
            <person name="Velez H."/>
            <person name="de Vries R.P."/>
            <person name="Wiebenga A."/>
            <person name="Woodward S."/>
            <person name="Yakovlev I."/>
            <person name="Garbelotto M."/>
            <person name="Martin F."/>
            <person name="Grigoriev I.V."/>
            <person name="Stenlid J."/>
        </authorList>
    </citation>
    <scope>NUCLEOTIDE SEQUENCE [LARGE SCALE GENOMIC DNA]</scope>
    <source>
        <strain evidence="1 2">TC 32-1</strain>
    </source>
</reference>
<dbReference type="STRING" id="747525.W4JXE3"/>
<accession>W4JXE3</accession>
<dbReference type="GeneID" id="20666280"/>
<dbReference type="KEGG" id="hir:HETIRDRAFT_107824"/>
<sequence length="210" mass="23554">MLGSEESTEKYEILYSCDRRSKPPDFKQPFAHTLQMASFVPLGLDDIETTIIHKATWIEAAELTLDRHAAKSEALNELKLLSNIIDPSWERDPPSCHIQLVIYFDEAHELASRAAPGNKYDKSLYDTVLSVLNDFVSYPLFAIFLSTILHVARCPPSQDFASSSRAARESLLQAPVTETPFDCAPDFVVKPHGLRLGDAYAHLQTLKICF</sequence>
<organism evidence="1 2">
    <name type="scientific">Heterobasidion irregulare (strain TC 32-1)</name>
    <dbReference type="NCBI Taxonomy" id="747525"/>
    <lineage>
        <taxon>Eukaryota</taxon>
        <taxon>Fungi</taxon>
        <taxon>Dikarya</taxon>
        <taxon>Basidiomycota</taxon>
        <taxon>Agaricomycotina</taxon>
        <taxon>Agaricomycetes</taxon>
        <taxon>Russulales</taxon>
        <taxon>Bondarzewiaceae</taxon>
        <taxon>Heterobasidion</taxon>
        <taxon>Heterobasidion annosum species complex</taxon>
    </lineage>
</organism>
<evidence type="ECO:0000313" key="2">
    <source>
        <dbReference type="Proteomes" id="UP000030671"/>
    </source>
</evidence>
<gene>
    <name evidence="1" type="ORF">HETIRDRAFT_107824</name>
</gene>
<keyword evidence="2" id="KW-1185">Reference proteome</keyword>
<dbReference type="AlphaFoldDB" id="W4JXE3"/>
<protein>
    <submittedName>
        <fullName evidence="1">Uncharacterized protein</fullName>
    </submittedName>
</protein>